<proteinExistence type="predicted"/>
<dbReference type="InterPro" id="IPR019660">
    <property type="entry name" value="Put_sensory_transdc_reg_YbjN"/>
</dbReference>
<dbReference type="EMBL" id="CP001100">
    <property type="protein sequence ID" value="ACF14792.1"/>
    <property type="molecule type" value="Genomic_DNA"/>
</dbReference>
<dbReference type="Pfam" id="PF10722">
    <property type="entry name" value="YbjN"/>
    <property type="match status" value="1"/>
</dbReference>
<gene>
    <name evidence="1" type="ordered locus">Ctha_2342</name>
</gene>
<organism evidence="1 2">
    <name type="scientific">Chloroherpeton thalassium (strain ATCC 35110 / GB-78)</name>
    <dbReference type="NCBI Taxonomy" id="517418"/>
    <lineage>
        <taxon>Bacteria</taxon>
        <taxon>Pseudomonadati</taxon>
        <taxon>Chlorobiota</taxon>
        <taxon>Chlorobiia</taxon>
        <taxon>Chlorobiales</taxon>
        <taxon>Chloroherpetonaceae</taxon>
        <taxon>Chloroherpeton</taxon>
    </lineage>
</organism>
<dbReference type="RefSeq" id="WP_012500874.1">
    <property type="nucleotide sequence ID" value="NC_011026.1"/>
</dbReference>
<sequence length="140" mass="16019">MIKNPSKEKLRELVDKAKFVNRVTDSGSIIMFLDADQDFGYDVGIIISLAGKSNSILRITGFCNDFPVNDENKPNLVFLCNKWNCDKSFPKVYVNLEENAIRTESSYLLDEFVSEEFILENCIKLSVSATWDFFKSLVKK</sequence>
<dbReference type="HOGENOM" id="CLU_1831577_0_0_10"/>
<evidence type="ECO:0008006" key="3">
    <source>
        <dbReference type="Google" id="ProtNLM"/>
    </source>
</evidence>
<name>B3QWN2_CHLT3</name>
<dbReference type="AlphaFoldDB" id="B3QWN2"/>
<protein>
    <recommendedName>
        <fullName evidence="3">YbjN domain-containing protein</fullName>
    </recommendedName>
</protein>
<accession>B3QWN2</accession>
<dbReference type="STRING" id="517418.Ctha_2342"/>
<evidence type="ECO:0000313" key="2">
    <source>
        <dbReference type="Proteomes" id="UP000001208"/>
    </source>
</evidence>
<dbReference type="Proteomes" id="UP000001208">
    <property type="component" value="Chromosome"/>
</dbReference>
<dbReference type="KEGG" id="cts:Ctha_2342"/>
<reference evidence="1 2" key="1">
    <citation type="submission" date="2008-06" db="EMBL/GenBank/DDBJ databases">
        <title>Complete sequence of Chloroherpeton thalassium ATCC 35110.</title>
        <authorList>
            <consortium name="US DOE Joint Genome Institute"/>
            <person name="Lucas S."/>
            <person name="Copeland A."/>
            <person name="Lapidus A."/>
            <person name="Glavina del Rio T."/>
            <person name="Dalin E."/>
            <person name="Tice H."/>
            <person name="Bruce D."/>
            <person name="Goodwin L."/>
            <person name="Pitluck S."/>
            <person name="Schmutz J."/>
            <person name="Larimer F."/>
            <person name="Land M."/>
            <person name="Hauser L."/>
            <person name="Kyrpides N."/>
            <person name="Mikhailova N."/>
            <person name="Liu Z."/>
            <person name="Li T."/>
            <person name="Zhao F."/>
            <person name="Overmann J."/>
            <person name="Bryant D.A."/>
            <person name="Richardson P."/>
        </authorList>
    </citation>
    <scope>NUCLEOTIDE SEQUENCE [LARGE SCALE GENOMIC DNA]</scope>
    <source>
        <strain evidence="2">ATCC 35110 / GB-78</strain>
    </source>
</reference>
<keyword evidence="2" id="KW-1185">Reference proteome</keyword>
<evidence type="ECO:0000313" key="1">
    <source>
        <dbReference type="EMBL" id="ACF14792.1"/>
    </source>
</evidence>